<keyword evidence="1" id="KW-0969">Cilium</keyword>
<gene>
    <name evidence="1" type="primary">flhB_1</name>
    <name evidence="1" type="ORF">ATZ99_17830</name>
</gene>
<dbReference type="OrthoDB" id="9810419at2"/>
<organism evidence="1 2">
    <name type="scientific">Thermovenabulum gondwanense</name>
    <dbReference type="NCBI Taxonomy" id="520767"/>
    <lineage>
        <taxon>Bacteria</taxon>
        <taxon>Bacillati</taxon>
        <taxon>Bacillota</taxon>
        <taxon>Clostridia</taxon>
        <taxon>Thermosediminibacterales</taxon>
        <taxon>Thermosediminibacteraceae</taxon>
        <taxon>Thermovenabulum</taxon>
    </lineage>
</organism>
<dbReference type="PANTHER" id="PTHR30531">
    <property type="entry name" value="FLAGELLAR BIOSYNTHETIC PROTEIN FLHB"/>
    <property type="match status" value="1"/>
</dbReference>
<reference evidence="1 2" key="1">
    <citation type="submission" date="2015-12" db="EMBL/GenBank/DDBJ databases">
        <title>Draft genome of Thermovenabulum gondwanense isolated from a red thermophilic microbial mat colonisisng an outflow channel of a bore well.</title>
        <authorList>
            <person name="Patel B.K."/>
        </authorList>
    </citation>
    <scope>NUCLEOTIDE SEQUENCE [LARGE SCALE GENOMIC DNA]</scope>
    <source>
        <strain evidence="1 2">R270</strain>
    </source>
</reference>
<dbReference type="SUPFAM" id="SSF160544">
    <property type="entry name" value="EscU C-terminal domain-like"/>
    <property type="match status" value="1"/>
</dbReference>
<proteinExistence type="predicted"/>
<evidence type="ECO:0000313" key="2">
    <source>
        <dbReference type="Proteomes" id="UP000075737"/>
    </source>
</evidence>
<dbReference type="InterPro" id="IPR006135">
    <property type="entry name" value="T3SS_substrate_exporter"/>
</dbReference>
<dbReference type="EMBL" id="LOHZ01000039">
    <property type="protein sequence ID" value="KYO64921.1"/>
    <property type="molecule type" value="Genomic_DNA"/>
</dbReference>
<protein>
    <submittedName>
        <fullName evidence="1">Flagellar biosynthetic protein FlhB</fullName>
    </submittedName>
</protein>
<accession>A0A161PTH7</accession>
<evidence type="ECO:0000313" key="1">
    <source>
        <dbReference type="EMBL" id="KYO64921.1"/>
    </source>
</evidence>
<keyword evidence="1" id="KW-0966">Cell projection</keyword>
<dbReference type="Gene3D" id="3.40.1690.10">
    <property type="entry name" value="secretion proteins EscU"/>
    <property type="match status" value="1"/>
</dbReference>
<dbReference type="GO" id="GO:0009306">
    <property type="term" value="P:protein secretion"/>
    <property type="evidence" value="ECO:0007669"/>
    <property type="project" value="InterPro"/>
</dbReference>
<name>A0A161PTH7_9FIRM</name>
<dbReference type="GO" id="GO:0005886">
    <property type="term" value="C:plasma membrane"/>
    <property type="evidence" value="ECO:0007669"/>
    <property type="project" value="TreeGrafter"/>
</dbReference>
<dbReference type="InterPro" id="IPR029025">
    <property type="entry name" value="T3SS_substrate_exporter_C"/>
</dbReference>
<keyword evidence="2" id="KW-1185">Reference proteome</keyword>
<comment type="caution">
    <text evidence="1">The sequence shown here is derived from an EMBL/GenBank/DDBJ whole genome shotgun (WGS) entry which is preliminary data.</text>
</comment>
<keyword evidence="1" id="KW-0282">Flagellum</keyword>
<dbReference type="Pfam" id="PF01312">
    <property type="entry name" value="Bac_export_2"/>
    <property type="match status" value="1"/>
</dbReference>
<dbReference type="PANTHER" id="PTHR30531:SF12">
    <property type="entry name" value="FLAGELLAR BIOSYNTHETIC PROTEIN FLHB"/>
    <property type="match status" value="1"/>
</dbReference>
<sequence>MDDKVNNKLKAAALKYDKDKDDAPILVAKGQGEIAREILKIAEKESIPILQNSPLVDALMKVEIGFEIPPELYKVVAEILAFVYSLDTTTPRIFSPSK</sequence>
<dbReference type="Proteomes" id="UP000075737">
    <property type="component" value="Unassembled WGS sequence"/>
</dbReference>
<dbReference type="AlphaFoldDB" id="A0A161PTH7"/>
<dbReference type="STRING" id="520767.ATZ99_17830"/>
<dbReference type="PRINTS" id="PR00950">
    <property type="entry name" value="TYPE3IMSPROT"/>
</dbReference>
<dbReference type="RefSeq" id="WP_068748897.1">
    <property type="nucleotide sequence ID" value="NZ_LOHZ01000039.1"/>
</dbReference>